<evidence type="ECO:0000256" key="4">
    <source>
        <dbReference type="ARBA" id="ARBA00022729"/>
    </source>
</evidence>
<accession>A0A200QC79</accession>
<gene>
    <name evidence="11" type="ORF">BVC80_339g28</name>
</gene>
<evidence type="ECO:0000313" key="12">
    <source>
        <dbReference type="Proteomes" id="UP000195402"/>
    </source>
</evidence>
<comment type="subcellular location">
    <subcellularLocation>
        <location evidence="1">Cytoplasmic vesicle</location>
    </subcellularLocation>
    <subcellularLocation>
        <location evidence="2">Secreted</location>
    </subcellularLocation>
</comment>
<dbReference type="Pfam" id="PF05617">
    <property type="entry name" value="Prolamin_like"/>
    <property type="match status" value="1"/>
</dbReference>
<dbReference type="GO" id="GO:0009567">
    <property type="term" value="P:double fertilization forming a zygote and endosperm"/>
    <property type="evidence" value="ECO:0007669"/>
    <property type="project" value="InterPro"/>
</dbReference>
<dbReference type="OrthoDB" id="782765at2759"/>
<feature type="signal peptide" evidence="9">
    <location>
        <begin position="1"/>
        <end position="22"/>
    </location>
</feature>
<evidence type="ECO:0000259" key="10">
    <source>
        <dbReference type="Pfam" id="PF05617"/>
    </source>
</evidence>
<keyword evidence="12" id="KW-1185">Reference proteome</keyword>
<dbReference type="InterPro" id="IPR044711">
    <property type="entry name" value="EC11-15"/>
</dbReference>
<reference evidence="11 12" key="1">
    <citation type="journal article" date="2017" name="Mol. Plant">
        <title>The Genome of Medicinal Plant Macleaya cordata Provides New Insights into Benzylisoquinoline Alkaloids Metabolism.</title>
        <authorList>
            <person name="Liu X."/>
            <person name="Liu Y."/>
            <person name="Huang P."/>
            <person name="Ma Y."/>
            <person name="Qing Z."/>
            <person name="Tang Q."/>
            <person name="Cao H."/>
            <person name="Cheng P."/>
            <person name="Zheng Y."/>
            <person name="Yuan Z."/>
            <person name="Zhou Y."/>
            <person name="Liu J."/>
            <person name="Tang Z."/>
            <person name="Zhuo Y."/>
            <person name="Zhang Y."/>
            <person name="Yu L."/>
            <person name="Huang J."/>
            <person name="Yang P."/>
            <person name="Peng Q."/>
            <person name="Zhang J."/>
            <person name="Jiang W."/>
            <person name="Zhang Z."/>
            <person name="Lin K."/>
            <person name="Ro D.K."/>
            <person name="Chen X."/>
            <person name="Xiong X."/>
            <person name="Shang Y."/>
            <person name="Huang S."/>
            <person name="Zeng J."/>
        </authorList>
    </citation>
    <scope>NUCLEOTIDE SEQUENCE [LARGE SCALE GENOMIC DNA]</scope>
    <source>
        <strain evidence="12">cv. BLH2017</strain>
        <tissue evidence="11">Root</tissue>
    </source>
</reference>
<feature type="domain" description="Prolamin-like" evidence="10">
    <location>
        <begin position="55"/>
        <end position="119"/>
    </location>
</feature>
<dbReference type="GO" id="GO:2000008">
    <property type="term" value="P:regulation of protein localization to cell surface"/>
    <property type="evidence" value="ECO:0007669"/>
    <property type="project" value="UniProtKB-ARBA"/>
</dbReference>
<evidence type="ECO:0000256" key="3">
    <source>
        <dbReference type="ARBA" id="ARBA00022525"/>
    </source>
</evidence>
<dbReference type="InterPro" id="IPR008502">
    <property type="entry name" value="Prolamin-like"/>
</dbReference>
<evidence type="ECO:0000256" key="6">
    <source>
        <dbReference type="ARBA" id="ARBA00023329"/>
    </source>
</evidence>
<dbReference type="PANTHER" id="PTHR35293">
    <property type="entry name" value="EGG CELL-SECRETED PROTEIN 1.5"/>
    <property type="match status" value="1"/>
</dbReference>
<evidence type="ECO:0000256" key="1">
    <source>
        <dbReference type="ARBA" id="ARBA00004541"/>
    </source>
</evidence>
<proteinExistence type="inferred from homology"/>
<dbReference type="InParanoid" id="A0A200QC79"/>
<keyword evidence="6" id="KW-0968">Cytoplasmic vesicle</keyword>
<evidence type="ECO:0000256" key="5">
    <source>
        <dbReference type="ARBA" id="ARBA00023279"/>
    </source>
</evidence>
<dbReference type="EMBL" id="MVGT01002360">
    <property type="protein sequence ID" value="OVA08106.1"/>
    <property type="molecule type" value="Genomic_DNA"/>
</dbReference>
<dbReference type="Proteomes" id="UP000195402">
    <property type="component" value="Unassembled WGS sequence"/>
</dbReference>
<evidence type="ECO:0000256" key="9">
    <source>
        <dbReference type="SAM" id="SignalP"/>
    </source>
</evidence>
<name>A0A200QC79_MACCD</name>
<keyword evidence="3" id="KW-0964">Secreted</keyword>
<evidence type="ECO:0000256" key="7">
    <source>
        <dbReference type="ARBA" id="ARBA00034457"/>
    </source>
</evidence>
<dbReference type="OMA" id="FIARNCW"/>
<keyword evidence="5" id="KW-0278">Fertilization</keyword>
<organism evidence="11 12">
    <name type="scientific">Macleaya cordata</name>
    <name type="common">Five-seeded plume-poppy</name>
    <name type="synonym">Bocconia cordata</name>
    <dbReference type="NCBI Taxonomy" id="56857"/>
    <lineage>
        <taxon>Eukaryota</taxon>
        <taxon>Viridiplantae</taxon>
        <taxon>Streptophyta</taxon>
        <taxon>Embryophyta</taxon>
        <taxon>Tracheophyta</taxon>
        <taxon>Spermatophyta</taxon>
        <taxon>Magnoliopsida</taxon>
        <taxon>Ranunculales</taxon>
        <taxon>Papaveraceae</taxon>
        <taxon>Papaveroideae</taxon>
        <taxon>Macleaya</taxon>
    </lineage>
</organism>
<dbReference type="GO" id="GO:0005576">
    <property type="term" value="C:extracellular region"/>
    <property type="evidence" value="ECO:0007669"/>
    <property type="project" value="UniProtKB-SubCell"/>
</dbReference>
<feature type="chain" id="PRO_5012803801" evidence="9">
    <location>
        <begin position="23"/>
        <end position="154"/>
    </location>
</feature>
<dbReference type="AlphaFoldDB" id="A0A200QC79"/>
<evidence type="ECO:0000313" key="11">
    <source>
        <dbReference type="EMBL" id="OVA08106.1"/>
    </source>
</evidence>
<protein>
    <submittedName>
        <fullName evidence="11">Prolamin-like domain</fullName>
    </submittedName>
</protein>
<dbReference type="PANTHER" id="PTHR35293:SF10">
    <property type="entry name" value="EGG CELL-SECRETED PROTEIN 1.2-RELATED"/>
    <property type="match status" value="1"/>
</dbReference>
<dbReference type="STRING" id="56857.A0A200QC79"/>
<evidence type="ECO:0000256" key="8">
    <source>
        <dbReference type="ARBA" id="ARBA00034484"/>
    </source>
</evidence>
<comment type="function">
    <text evidence="7">Involved in the regulation of gamete interactions during the double fertilization and to prevent multiple-pollen tube attraction; mediates the redistribution of the gamete fusogen HAP2/GCS1 to the cell surface after secretion upon sperm arrival.</text>
</comment>
<comment type="caution">
    <text evidence="11">The sequence shown here is derived from an EMBL/GenBank/DDBJ whole genome shotgun (WGS) entry which is preliminary data.</text>
</comment>
<dbReference type="GO" id="GO:0080155">
    <property type="term" value="P:regulation of double fertilization forming a zygote and endosperm"/>
    <property type="evidence" value="ECO:0007669"/>
    <property type="project" value="UniProtKB-ARBA"/>
</dbReference>
<evidence type="ECO:0000256" key="2">
    <source>
        <dbReference type="ARBA" id="ARBA00004613"/>
    </source>
</evidence>
<comment type="similarity">
    <text evidence="8">Belongs to the plant egg cell-secreted peptide family.</text>
</comment>
<dbReference type="GO" id="GO:0031410">
    <property type="term" value="C:cytoplasmic vesicle"/>
    <property type="evidence" value="ECO:0007669"/>
    <property type="project" value="UniProtKB-SubCell"/>
</dbReference>
<sequence>MALINSKLVLLLTLSAFMASTATTVVLGARELAINKLGKNLATRLNAEGGGGIGECWNALLQLRSCTNEIILFFLDGETYLGLECCKAIRIITRDCWPSMLTSLGFTAEEGDILRGYCDASSSAPPSAPVTTIPPVQSLAQSPFLGPSPSLVVG</sequence>
<keyword evidence="4 9" id="KW-0732">Signal</keyword>